<keyword evidence="2" id="KW-1185">Reference proteome</keyword>
<reference evidence="1 2" key="1">
    <citation type="submission" date="2023-10" db="EMBL/GenBank/DDBJ databases">
        <title>Genome-Wide Identification Analysis in wild type Solanum Pinnatisectum Reveals Some Genes Defensing Phytophthora Infestans.</title>
        <authorList>
            <person name="Sun C."/>
        </authorList>
    </citation>
    <scope>NUCLEOTIDE SEQUENCE [LARGE SCALE GENOMIC DNA]</scope>
    <source>
        <strain evidence="1">LQN</strain>
        <tissue evidence="1">Leaf</tissue>
    </source>
</reference>
<protein>
    <submittedName>
        <fullName evidence="1">Uncharacterized protein</fullName>
    </submittedName>
</protein>
<proteinExistence type="predicted"/>
<accession>A0AAV9LXC5</accession>
<evidence type="ECO:0000313" key="2">
    <source>
        <dbReference type="Proteomes" id="UP001311915"/>
    </source>
</evidence>
<evidence type="ECO:0000313" key="1">
    <source>
        <dbReference type="EMBL" id="KAK4729644.1"/>
    </source>
</evidence>
<organism evidence="1 2">
    <name type="scientific">Solanum pinnatisectum</name>
    <name type="common">tansyleaf nightshade</name>
    <dbReference type="NCBI Taxonomy" id="50273"/>
    <lineage>
        <taxon>Eukaryota</taxon>
        <taxon>Viridiplantae</taxon>
        <taxon>Streptophyta</taxon>
        <taxon>Embryophyta</taxon>
        <taxon>Tracheophyta</taxon>
        <taxon>Spermatophyta</taxon>
        <taxon>Magnoliopsida</taxon>
        <taxon>eudicotyledons</taxon>
        <taxon>Gunneridae</taxon>
        <taxon>Pentapetalae</taxon>
        <taxon>asterids</taxon>
        <taxon>lamiids</taxon>
        <taxon>Solanales</taxon>
        <taxon>Solanaceae</taxon>
        <taxon>Solanoideae</taxon>
        <taxon>Solaneae</taxon>
        <taxon>Solanum</taxon>
    </lineage>
</organism>
<sequence length="132" mass="15285">MMLMTRAVTSYNRQLPPGYLDSRYYVCNNQVTFYSPRPMQNPQNNAPHPNFETKPPQVFTPLCETRTQLFDRLKEARILQPCCAYHSGVIGHDTEKCIPLKHKIEDLIDNEMVKHAHAPPNVNTNLLPEHKE</sequence>
<dbReference type="Proteomes" id="UP001311915">
    <property type="component" value="Unassembled WGS sequence"/>
</dbReference>
<dbReference type="EMBL" id="JAWPEI010000004">
    <property type="protein sequence ID" value="KAK4729644.1"/>
    <property type="molecule type" value="Genomic_DNA"/>
</dbReference>
<dbReference type="AlphaFoldDB" id="A0AAV9LXC5"/>
<dbReference type="PANTHER" id="PTHR32108">
    <property type="entry name" value="DNA-DIRECTED RNA POLYMERASE SUBUNIT ALPHA"/>
    <property type="match status" value="1"/>
</dbReference>
<gene>
    <name evidence="1" type="ORF">R3W88_022632</name>
</gene>
<name>A0AAV9LXC5_9SOLN</name>
<comment type="caution">
    <text evidence="1">The sequence shown here is derived from an EMBL/GenBank/DDBJ whole genome shotgun (WGS) entry which is preliminary data.</text>
</comment>